<dbReference type="EMBL" id="JAMDMJ010000022">
    <property type="protein sequence ID" value="MCY9597561.1"/>
    <property type="molecule type" value="Genomic_DNA"/>
</dbReference>
<feature type="region of interest" description="Disordered" evidence="1">
    <location>
        <begin position="41"/>
        <end position="76"/>
    </location>
</feature>
<evidence type="ECO:0000256" key="1">
    <source>
        <dbReference type="SAM" id="MobiDB-lite"/>
    </source>
</evidence>
<sequence length="150" mass="15680">MTSRLTEDAWKLEMLQALACSQRAMMRVTEAAAALPGAAARGADSSCGEAGTAGGNQPADLLLPPEAFPGGRRPGSAASGLLQTLAAYHFVLQRKIDLLLQPRRRRSKTAAKPWLNTRERVRSGTRAFVCPGAEEPGGNAEEAAPSAPAG</sequence>
<evidence type="ECO:0000313" key="2">
    <source>
        <dbReference type="EMBL" id="MCY9597561.1"/>
    </source>
</evidence>
<dbReference type="AlphaFoldDB" id="A0A410X2B4"/>
<feature type="region of interest" description="Disordered" evidence="1">
    <location>
        <begin position="126"/>
        <end position="150"/>
    </location>
</feature>
<reference evidence="2 5" key="2">
    <citation type="submission" date="2022-05" db="EMBL/GenBank/DDBJ databases">
        <title>Genome Sequencing of Bee-Associated Microbes.</title>
        <authorList>
            <person name="Dunlap C."/>
        </authorList>
    </citation>
    <scope>NUCLEOTIDE SEQUENCE [LARGE SCALE GENOMIC DNA]</scope>
    <source>
        <strain evidence="2 5">NRRL B-23120</strain>
    </source>
</reference>
<feature type="compositionally biased region" description="Low complexity" evidence="1">
    <location>
        <begin position="131"/>
        <end position="150"/>
    </location>
</feature>
<reference evidence="3 4" key="1">
    <citation type="submission" date="2018-01" db="EMBL/GenBank/DDBJ databases">
        <title>The whole genome sequencing and assembly of Paenibacillus chitinolyticus KCCM 41400 strain.</title>
        <authorList>
            <person name="Kim J.-Y."/>
            <person name="Park M.-K."/>
            <person name="Lee Y.-J."/>
            <person name="Yi H."/>
            <person name="Bahn Y.-S."/>
            <person name="Kim J.F."/>
            <person name="Lee D.-W."/>
        </authorList>
    </citation>
    <scope>NUCLEOTIDE SEQUENCE [LARGE SCALE GENOMIC DNA]</scope>
    <source>
        <strain evidence="3 4">KCCM 41400</strain>
    </source>
</reference>
<dbReference type="GeneID" id="95378049"/>
<dbReference type="Proteomes" id="UP000288943">
    <property type="component" value="Chromosome"/>
</dbReference>
<evidence type="ECO:0000313" key="3">
    <source>
        <dbReference type="EMBL" id="QAV20758.1"/>
    </source>
</evidence>
<protein>
    <submittedName>
        <fullName evidence="3">Uncharacterized protein</fullName>
    </submittedName>
</protein>
<accession>A0A410X2B4</accession>
<name>A0A410X2B4_9BACL</name>
<evidence type="ECO:0000313" key="5">
    <source>
        <dbReference type="Proteomes" id="UP001527202"/>
    </source>
</evidence>
<evidence type="ECO:0000313" key="4">
    <source>
        <dbReference type="Proteomes" id="UP000288943"/>
    </source>
</evidence>
<keyword evidence="5" id="KW-1185">Reference proteome</keyword>
<dbReference type="KEGG" id="pchi:PC41400_24980"/>
<dbReference type="OrthoDB" id="9911315at2"/>
<dbReference type="RefSeq" id="WP_042230623.1">
    <property type="nucleotide sequence ID" value="NZ_CP026520.1"/>
</dbReference>
<dbReference type="EMBL" id="CP026520">
    <property type="protein sequence ID" value="QAV20758.1"/>
    <property type="molecule type" value="Genomic_DNA"/>
</dbReference>
<dbReference type="Proteomes" id="UP001527202">
    <property type="component" value="Unassembled WGS sequence"/>
</dbReference>
<organism evidence="3 4">
    <name type="scientific">Paenibacillus chitinolyticus</name>
    <dbReference type="NCBI Taxonomy" id="79263"/>
    <lineage>
        <taxon>Bacteria</taxon>
        <taxon>Bacillati</taxon>
        <taxon>Bacillota</taxon>
        <taxon>Bacilli</taxon>
        <taxon>Bacillales</taxon>
        <taxon>Paenibacillaceae</taxon>
        <taxon>Paenibacillus</taxon>
    </lineage>
</organism>
<gene>
    <name evidence="2" type="ORF">M5X16_17505</name>
    <name evidence="3" type="ORF">PC41400_24980</name>
</gene>
<proteinExistence type="predicted"/>